<dbReference type="GO" id="GO:0016887">
    <property type="term" value="F:ATP hydrolysis activity"/>
    <property type="evidence" value="ECO:0007669"/>
    <property type="project" value="TreeGrafter"/>
</dbReference>
<dbReference type="AlphaFoldDB" id="A0A0G3EE67"/>
<evidence type="ECO:0000313" key="1">
    <source>
        <dbReference type="EMBL" id="AKJ64751.1"/>
    </source>
</evidence>
<accession>A0A0G3EE67</accession>
<reference evidence="2" key="1">
    <citation type="submission" date="2015-02" db="EMBL/GenBank/DDBJ databases">
        <title>Description and complete genome sequence of the first cultured representative of the subdivision 5 of the Verrucomicrobia phylum.</title>
        <authorList>
            <person name="Spring S."/>
            <person name="Bunk B."/>
            <person name="Sproer C."/>
            <person name="Klenk H.-P."/>
        </authorList>
    </citation>
    <scope>NUCLEOTIDE SEQUENCE [LARGE SCALE GENOMIC DNA]</scope>
    <source>
        <strain evidence="2">L21-Fru-AB</strain>
    </source>
</reference>
<dbReference type="STRING" id="1307763.L21SP4_01506"/>
<evidence type="ECO:0000313" key="2">
    <source>
        <dbReference type="Proteomes" id="UP000035268"/>
    </source>
</evidence>
<dbReference type="OrthoDB" id="9811707at2"/>
<dbReference type="KEGG" id="vbl:L21SP4_01506"/>
<evidence type="ECO:0008006" key="3">
    <source>
        <dbReference type="Google" id="ProtNLM"/>
    </source>
</evidence>
<reference evidence="1 2" key="2">
    <citation type="journal article" date="2016" name="ISME J.">
        <title>Characterization of the first cultured representative of Verrucomicrobia subdivision 5 indicates the proposal of a novel phylum.</title>
        <authorList>
            <person name="Spring S."/>
            <person name="Bunk B."/>
            <person name="Sproer C."/>
            <person name="Schumann P."/>
            <person name="Rohde M."/>
            <person name="Tindall B.J."/>
            <person name="Klenk H.P."/>
        </authorList>
    </citation>
    <scope>NUCLEOTIDE SEQUENCE [LARGE SCALE GENOMIC DNA]</scope>
    <source>
        <strain evidence="1 2">L21-Fru-AB</strain>
    </source>
</reference>
<dbReference type="GO" id="GO:0000309">
    <property type="term" value="F:nicotinamide-nucleotide adenylyltransferase activity"/>
    <property type="evidence" value="ECO:0007669"/>
    <property type="project" value="TreeGrafter"/>
</dbReference>
<dbReference type="InterPro" id="IPR036653">
    <property type="entry name" value="CinA-like_C"/>
</dbReference>
<dbReference type="PANTHER" id="PTHR31285">
    <property type="entry name" value="NICOTINAMIDE MONONUCLEOTIDE ADENYLYLTRANSFERASE"/>
    <property type="match status" value="1"/>
</dbReference>
<name>A0A0G3EE67_9BACT</name>
<dbReference type="Proteomes" id="UP000035268">
    <property type="component" value="Chromosome"/>
</dbReference>
<gene>
    <name evidence="1" type="ORF">L21SP4_01506</name>
</gene>
<protein>
    <recommendedName>
        <fullName evidence="3">CinA C-terminal domain-containing protein</fullName>
    </recommendedName>
</protein>
<dbReference type="RefSeq" id="WP_052882049.1">
    <property type="nucleotide sequence ID" value="NZ_CP010904.1"/>
</dbReference>
<dbReference type="GO" id="GO:0005737">
    <property type="term" value="C:cytoplasm"/>
    <property type="evidence" value="ECO:0007669"/>
    <property type="project" value="TreeGrafter"/>
</dbReference>
<sequence>MKAAERNPLVEQIHTSGRTAVILVSGGGTRAIEALMSRPGASRFVAEVGIPYCTAALEHWIGSLPPQIAGEEAARAMARAAYERARSYAEERRPLGLSCTAALHTLRERRGEDRAHLAAKGCRGEAHVEVRFESATRAAQERELEEVILRRWQEFIGRV</sequence>
<proteinExistence type="predicted"/>
<dbReference type="Gene3D" id="3.90.950.20">
    <property type="entry name" value="CinA-like"/>
    <property type="match status" value="1"/>
</dbReference>
<dbReference type="EMBL" id="CP010904">
    <property type="protein sequence ID" value="AKJ64751.1"/>
    <property type="molecule type" value="Genomic_DNA"/>
</dbReference>
<organism evidence="1 2">
    <name type="scientific">Kiritimatiella glycovorans</name>
    <dbReference type="NCBI Taxonomy" id="1307763"/>
    <lineage>
        <taxon>Bacteria</taxon>
        <taxon>Pseudomonadati</taxon>
        <taxon>Kiritimatiellota</taxon>
        <taxon>Kiritimatiellia</taxon>
        <taxon>Kiritimatiellales</taxon>
        <taxon>Kiritimatiellaceae</taxon>
        <taxon>Kiritimatiella</taxon>
    </lineage>
</organism>
<dbReference type="PANTHER" id="PTHR31285:SF0">
    <property type="entry name" value="NICOTINAMIDE MONONUCLEOTIDE ADENYLYLTRANSFERASE"/>
    <property type="match status" value="1"/>
</dbReference>
<keyword evidence="2" id="KW-1185">Reference proteome</keyword>